<evidence type="ECO:0000256" key="2">
    <source>
        <dbReference type="SAM" id="SignalP"/>
    </source>
</evidence>
<evidence type="ECO:0000256" key="1">
    <source>
        <dbReference type="SAM" id="MobiDB-lite"/>
    </source>
</evidence>
<feature type="compositionally biased region" description="Acidic residues" evidence="1">
    <location>
        <begin position="387"/>
        <end position="402"/>
    </location>
</feature>
<feature type="non-terminal residue" evidence="4">
    <location>
        <position position="517"/>
    </location>
</feature>
<feature type="region of interest" description="Disordered" evidence="1">
    <location>
        <begin position="241"/>
        <end position="299"/>
    </location>
</feature>
<comment type="caution">
    <text evidence="4">The sequence shown here is derived from an EMBL/GenBank/DDBJ whole genome shotgun (WGS) entry which is preliminary data.</text>
</comment>
<dbReference type="Gene3D" id="2.60.120.10">
    <property type="entry name" value="Jelly Rolls"/>
    <property type="match status" value="1"/>
</dbReference>
<organism evidence="4 5">
    <name type="scientific">Polarella glacialis</name>
    <name type="common">Dinoflagellate</name>
    <dbReference type="NCBI Taxonomy" id="89957"/>
    <lineage>
        <taxon>Eukaryota</taxon>
        <taxon>Sar</taxon>
        <taxon>Alveolata</taxon>
        <taxon>Dinophyceae</taxon>
        <taxon>Suessiales</taxon>
        <taxon>Suessiaceae</taxon>
        <taxon>Polarella</taxon>
    </lineage>
</organism>
<evidence type="ECO:0000313" key="5">
    <source>
        <dbReference type="Proteomes" id="UP000626109"/>
    </source>
</evidence>
<feature type="signal peptide" evidence="2">
    <location>
        <begin position="1"/>
        <end position="22"/>
    </location>
</feature>
<evidence type="ECO:0000313" key="4">
    <source>
        <dbReference type="EMBL" id="CAE8711945.1"/>
    </source>
</evidence>
<evidence type="ECO:0000259" key="3">
    <source>
        <dbReference type="PROSITE" id="PS50042"/>
    </source>
</evidence>
<accession>A0A813KSL2</accession>
<dbReference type="InterPro" id="IPR014710">
    <property type="entry name" value="RmlC-like_jellyroll"/>
</dbReference>
<feature type="region of interest" description="Disordered" evidence="1">
    <location>
        <begin position="120"/>
        <end position="167"/>
    </location>
</feature>
<feature type="region of interest" description="Disordered" evidence="1">
    <location>
        <begin position="315"/>
        <end position="337"/>
    </location>
</feature>
<feature type="chain" id="PRO_5032346146" description="Cyclic nucleotide-binding domain-containing protein" evidence="2">
    <location>
        <begin position="23"/>
        <end position="517"/>
    </location>
</feature>
<dbReference type="EMBL" id="CAJNNW010032247">
    <property type="protein sequence ID" value="CAE8711945.1"/>
    <property type="molecule type" value="Genomic_DNA"/>
</dbReference>
<dbReference type="SUPFAM" id="SSF51206">
    <property type="entry name" value="cAMP-binding domain-like"/>
    <property type="match status" value="1"/>
</dbReference>
<reference evidence="4" key="1">
    <citation type="submission" date="2021-02" db="EMBL/GenBank/DDBJ databases">
        <authorList>
            <person name="Dougan E. K."/>
            <person name="Rhodes N."/>
            <person name="Thang M."/>
            <person name="Chan C."/>
        </authorList>
    </citation>
    <scope>NUCLEOTIDE SEQUENCE</scope>
</reference>
<dbReference type="InterPro" id="IPR018490">
    <property type="entry name" value="cNMP-bd_dom_sf"/>
</dbReference>
<dbReference type="PROSITE" id="PS50042">
    <property type="entry name" value="CNMP_BINDING_3"/>
    <property type="match status" value="1"/>
</dbReference>
<feature type="compositionally biased region" description="Low complexity" evidence="1">
    <location>
        <begin position="255"/>
        <end position="282"/>
    </location>
</feature>
<dbReference type="InterPro" id="IPR000595">
    <property type="entry name" value="cNMP-bd_dom"/>
</dbReference>
<gene>
    <name evidence="4" type="ORF">PGLA2088_LOCUS36745</name>
</gene>
<proteinExistence type="predicted"/>
<sequence length="517" mass="57038">QGGAGNILFLLCHGSAVSKIDGVVVGNPLGPGDVVGDANFLGVTTKYAATVKTTTVCHFRTLTTTLLNKLLPEQPTERKSFEHLRHEVRKQIVIQAQANKQEVLQEKLRRRVDLAFHQHVQQTRSARTERLAHGKAAAARGKSRESETTSQAEDDASQRKRVSSLKAGGGDLAAQLQALAGGKNIDDETDSFGSGSASETEVDNLAALTTSPRKDGVAFRRRVSIDAPTVYTNWRRRSSAFSGVPAGVTPTNHTNNNNNYNNNNNNNDDSSSFSSSNNNNRNSNDELEETAPPKLKIGPVTAAHAKVAIQRRRKWLLNKNSNNNSKRGEEQGDVSRQPFVERVKEAINDYRDRRQEASMKGRVMRLMRNGYPLGPLDAGEPGQPSGVDEDEEARDDFFPDDAPELKSQADTTGTNMSQSQVSSMFDLSELSPEEILHLIQAPGKVRLPDQLSYKEVQRLQKVLPSLPDDKVVSHKSVLPRLSDDPSPELPSLELRQALRSKFRSLTHFRRVPVQQSF</sequence>
<name>A0A813KSL2_POLGL</name>
<keyword evidence="2" id="KW-0732">Signal</keyword>
<dbReference type="Proteomes" id="UP000626109">
    <property type="component" value="Unassembled WGS sequence"/>
</dbReference>
<dbReference type="AlphaFoldDB" id="A0A813KSL2"/>
<feature type="domain" description="Cyclic nucleotide-binding" evidence="3">
    <location>
        <begin position="1"/>
        <end position="71"/>
    </location>
</feature>
<feature type="region of interest" description="Disordered" evidence="1">
    <location>
        <begin position="372"/>
        <end position="416"/>
    </location>
</feature>
<feature type="region of interest" description="Disordered" evidence="1">
    <location>
        <begin position="184"/>
        <end position="208"/>
    </location>
</feature>
<protein>
    <recommendedName>
        <fullName evidence="3">Cyclic nucleotide-binding domain-containing protein</fullName>
    </recommendedName>
</protein>